<feature type="compositionally biased region" description="Polar residues" evidence="15">
    <location>
        <begin position="1582"/>
        <end position="1611"/>
    </location>
</feature>
<dbReference type="PROSITE" id="PS51278">
    <property type="entry name" value="GATASE_TYPE_2"/>
    <property type="match status" value="1"/>
</dbReference>
<dbReference type="Gene3D" id="3.60.20.10">
    <property type="entry name" value="Glutamine Phosphoribosylpyrophosphate, subunit 1, domain 1"/>
    <property type="match status" value="1"/>
</dbReference>
<evidence type="ECO:0000256" key="12">
    <source>
        <dbReference type="ARBA" id="ARBA00023164"/>
    </source>
</evidence>
<dbReference type="PANTHER" id="PTHR11938:SF133">
    <property type="entry name" value="GLUTAMATE SYNTHASE (NADH)"/>
    <property type="match status" value="1"/>
</dbReference>
<dbReference type="SUPFAM" id="SSF69336">
    <property type="entry name" value="Alpha subunit of glutamate synthase, C-terminal domain"/>
    <property type="match status" value="1"/>
</dbReference>
<evidence type="ECO:0000313" key="17">
    <source>
        <dbReference type="EMBL" id="GGK37435.1"/>
    </source>
</evidence>
<evidence type="ECO:0000256" key="15">
    <source>
        <dbReference type="SAM" id="MobiDB-lite"/>
    </source>
</evidence>
<evidence type="ECO:0000256" key="4">
    <source>
        <dbReference type="ARBA" id="ARBA00022605"/>
    </source>
</evidence>
<comment type="cofactor">
    <cofactor evidence="2">
        <name>[3Fe-4S] cluster</name>
        <dbReference type="ChEBI" id="CHEBI:21137"/>
    </cofactor>
</comment>
<dbReference type="InterPro" id="IPR036485">
    <property type="entry name" value="Glu_synth_asu_C_sf"/>
</dbReference>
<comment type="pathway">
    <text evidence="14">Amino-acid biosynthesis.</text>
</comment>
<keyword evidence="12" id="KW-0314">Glutamate biosynthesis</keyword>
<dbReference type="Gene3D" id="2.160.20.60">
    <property type="entry name" value="Glutamate synthase, alpha subunit, C-terminal domain"/>
    <property type="match status" value="1"/>
</dbReference>
<dbReference type="Pfam" id="PF00310">
    <property type="entry name" value="GATase_2"/>
    <property type="match status" value="1"/>
</dbReference>
<keyword evidence="7" id="KW-0479">Metal-binding</keyword>
<keyword evidence="6" id="KW-0288">FMN</keyword>
<keyword evidence="11" id="KW-0411">Iron-sulfur</keyword>
<dbReference type="CDD" id="cd02808">
    <property type="entry name" value="GltS_FMN"/>
    <property type="match status" value="1"/>
</dbReference>
<evidence type="ECO:0000256" key="11">
    <source>
        <dbReference type="ARBA" id="ARBA00023014"/>
    </source>
</evidence>
<evidence type="ECO:0000256" key="14">
    <source>
        <dbReference type="ARBA" id="ARBA00029440"/>
    </source>
</evidence>
<gene>
    <name evidence="17" type="ORF">GCM10008955_34180</name>
</gene>
<keyword evidence="10" id="KW-0408">Iron</keyword>
<protein>
    <submittedName>
        <fullName evidence="17">Glutamate synthase</fullName>
    </submittedName>
</protein>
<dbReference type="InterPro" id="IPR002489">
    <property type="entry name" value="Glu_synth_asu_C"/>
</dbReference>
<dbReference type="CDD" id="cd00982">
    <property type="entry name" value="gltB_C"/>
    <property type="match status" value="1"/>
</dbReference>
<evidence type="ECO:0000256" key="1">
    <source>
        <dbReference type="ARBA" id="ARBA00001917"/>
    </source>
</evidence>
<keyword evidence="18" id="KW-1185">Reference proteome</keyword>
<keyword evidence="13" id="KW-0003">3Fe-4S</keyword>
<keyword evidence="8" id="KW-0315">Glutamine amidotransferase</keyword>
<comment type="similarity">
    <text evidence="3">Belongs to the glutamate synthase family.</text>
</comment>
<name>A0ABQ2F142_9DEIO</name>
<evidence type="ECO:0000256" key="3">
    <source>
        <dbReference type="ARBA" id="ARBA00009716"/>
    </source>
</evidence>
<dbReference type="SUPFAM" id="SSF56235">
    <property type="entry name" value="N-terminal nucleophile aminohydrolases (Ntn hydrolases)"/>
    <property type="match status" value="1"/>
</dbReference>
<evidence type="ECO:0000256" key="6">
    <source>
        <dbReference type="ARBA" id="ARBA00022643"/>
    </source>
</evidence>
<dbReference type="Pfam" id="PF01645">
    <property type="entry name" value="Glu_synthase"/>
    <property type="match status" value="1"/>
</dbReference>
<organism evidence="17 18">
    <name type="scientific">Deinococcus malanensis</name>
    <dbReference type="NCBI Taxonomy" id="1706855"/>
    <lineage>
        <taxon>Bacteria</taxon>
        <taxon>Thermotogati</taxon>
        <taxon>Deinococcota</taxon>
        <taxon>Deinococci</taxon>
        <taxon>Deinococcales</taxon>
        <taxon>Deinococcaceae</taxon>
        <taxon>Deinococcus</taxon>
    </lineage>
</organism>
<dbReference type="InterPro" id="IPR029055">
    <property type="entry name" value="Ntn_hydrolases_N"/>
</dbReference>
<dbReference type="InterPro" id="IPR013785">
    <property type="entry name" value="Aldolase_TIM"/>
</dbReference>
<dbReference type="SUPFAM" id="SSF51395">
    <property type="entry name" value="FMN-linked oxidoreductases"/>
    <property type="match status" value="1"/>
</dbReference>
<feature type="domain" description="Glutamine amidotransferase type-2" evidence="16">
    <location>
        <begin position="40"/>
        <end position="440"/>
    </location>
</feature>
<dbReference type="InterPro" id="IPR002932">
    <property type="entry name" value="Glu_synthdom"/>
</dbReference>
<evidence type="ECO:0000256" key="8">
    <source>
        <dbReference type="ARBA" id="ARBA00022962"/>
    </source>
</evidence>
<dbReference type="Proteomes" id="UP000647587">
    <property type="component" value="Unassembled WGS sequence"/>
</dbReference>
<evidence type="ECO:0000256" key="2">
    <source>
        <dbReference type="ARBA" id="ARBA00001927"/>
    </source>
</evidence>
<feature type="region of interest" description="Disordered" evidence="15">
    <location>
        <begin position="1576"/>
        <end position="1611"/>
    </location>
</feature>
<evidence type="ECO:0000256" key="13">
    <source>
        <dbReference type="ARBA" id="ARBA00023291"/>
    </source>
</evidence>
<dbReference type="EMBL" id="BMPP01000017">
    <property type="protein sequence ID" value="GGK37435.1"/>
    <property type="molecule type" value="Genomic_DNA"/>
</dbReference>
<dbReference type="CDD" id="cd00713">
    <property type="entry name" value="GltS"/>
    <property type="match status" value="1"/>
</dbReference>
<dbReference type="InterPro" id="IPR006982">
    <property type="entry name" value="Glu_synth_centr_N"/>
</dbReference>
<dbReference type="InterPro" id="IPR050711">
    <property type="entry name" value="ET-N_metabolism_enzyme"/>
</dbReference>
<dbReference type="RefSeq" id="WP_189010922.1">
    <property type="nucleotide sequence ID" value="NZ_BMPP01000017.1"/>
</dbReference>
<comment type="cofactor">
    <cofactor evidence="1">
        <name>FMN</name>
        <dbReference type="ChEBI" id="CHEBI:58210"/>
    </cofactor>
</comment>
<evidence type="ECO:0000256" key="5">
    <source>
        <dbReference type="ARBA" id="ARBA00022630"/>
    </source>
</evidence>
<keyword evidence="5" id="KW-0285">Flavoprotein</keyword>
<evidence type="ECO:0000256" key="7">
    <source>
        <dbReference type="ARBA" id="ARBA00022723"/>
    </source>
</evidence>
<evidence type="ECO:0000259" key="16">
    <source>
        <dbReference type="PROSITE" id="PS51278"/>
    </source>
</evidence>
<evidence type="ECO:0000313" key="18">
    <source>
        <dbReference type="Proteomes" id="UP000647587"/>
    </source>
</evidence>
<keyword evidence="9" id="KW-0560">Oxidoreductase</keyword>
<keyword evidence="4" id="KW-0028">Amino-acid biosynthesis</keyword>
<dbReference type="Gene3D" id="3.20.20.70">
    <property type="entry name" value="Aldolase class I"/>
    <property type="match status" value="2"/>
</dbReference>
<accession>A0ABQ2F142</accession>
<dbReference type="Pfam" id="PF01493">
    <property type="entry name" value="GXGXG"/>
    <property type="match status" value="1"/>
</dbReference>
<dbReference type="Pfam" id="PF04898">
    <property type="entry name" value="Glu_syn_central"/>
    <property type="match status" value="1"/>
</dbReference>
<comment type="caution">
    <text evidence="17">The sequence shown here is derived from an EMBL/GenBank/DDBJ whole genome shotgun (WGS) entry which is preliminary data.</text>
</comment>
<evidence type="ECO:0000256" key="9">
    <source>
        <dbReference type="ARBA" id="ARBA00023002"/>
    </source>
</evidence>
<proteinExistence type="inferred from homology"/>
<dbReference type="PANTHER" id="PTHR11938">
    <property type="entry name" value="FAD NADPH DEHYDROGENASE/OXIDOREDUCTASE"/>
    <property type="match status" value="1"/>
</dbReference>
<reference evidence="18" key="1">
    <citation type="journal article" date="2019" name="Int. J. Syst. Evol. Microbiol.">
        <title>The Global Catalogue of Microorganisms (GCM) 10K type strain sequencing project: providing services to taxonomists for standard genome sequencing and annotation.</title>
        <authorList>
            <consortium name="The Broad Institute Genomics Platform"/>
            <consortium name="The Broad Institute Genome Sequencing Center for Infectious Disease"/>
            <person name="Wu L."/>
            <person name="Ma J."/>
        </authorList>
    </citation>
    <scope>NUCLEOTIDE SEQUENCE [LARGE SCALE GENOMIC DNA]</scope>
    <source>
        <strain evidence="18">JCM 30331</strain>
    </source>
</reference>
<dbReference type="InterPro" id="IPR017932">
    <property type="entry name" value="GATase_2_dom"/>
</dbReference>
<sequence>MERTEQRVTPAQSRAVPPTVHEITQATGQGLYSAAEHDACGVGFVAHIKGRKSHAIIEQGLKILENLDHRGAVGADPLMGDGAGILIQIPDEFYRLDMARAGVTLPPPGDYGVGMIFLPKEIASRRACEQELERAVQAEGQVVLGWRDVPVNHEMPMSPAVKDKEPVIRQIFIGAGPDTLVPDALERKLYVIRRRASNAILGLNFTHGAEYYVPSMSCRTVIYKGLLLATQVGEYYPDLQQPGVVSALALVHQRFSTNTFPEWRLAHPYRMVAHNGEINTVKGNFNWMRAREGIMQSPVLGEDLKKLYPISFEGESDTATFDNALELLVMSGYRMAHAAMMLIPEAWEQNPELDPRRRAFYEYHASMMEPWDGPAAMVFTDGRQLGATLDRNGLRPARYIQTRDDLVILASETGVLPIPESQITKKWRLQPGKMFLIDLEQGRIVEDDDLKMHFASGQPYEQWVKNTHVTLGSVPAAGKPGPESFPDSRLRRQQAFGYTQEDLKFLMGPMALTGEEGIGSMGNDSPLAVLSSRNKPLYSYFRQLFAQVTNPPIDPIRESVVMSLLSYIGPKPNVLDVNAVNPQMRLEVKQPILDFADMAKLRAIEEHTRGKFKPVDLDITYPAEWGARGIEAKLATINARAVDAIHNGHNILIITDRRLDRERVGIPALLALSSIHHHLVRAGLRMKVGLVVETGDAREVHHFAALAGYGAEAIHPYLALETLCELHGGVPGLTGLERIGSEKAISNYIKAVGKGLSKIMSKMGVSTYLSYCGAQLFEAVGLKSDVVDKYFRGTSSQVGGIGLFEIAEEALRMHAAAFGDDPLAGNALHDGGEYAWRVRGEEHMWTPDAIAKLQHGVRSGSYSTYEEYARIINDQSQRHLTLRGLFEFRTEGTGPVPLEEVESAADIVKRFATGAMSLGSISTEAHTTLAVAMNRIGGKSNTGEGGEDPARYEREMRGEQIGEGESLASILGGRRVEVDYPLQSGDSLRSKIKQVASGRFGVTTGYLVSADQIQIKMAQGAKPGEGGQLPGGKVSEYIGYLRHSVPGVGLISPPPHHDIYSIEDLAQLIHDLKNVNPGADISVKLVSEVGVGTIAAGVAKAKADHLVIAGHDGGTGASPWSSIKHAGTPWELGLAETQQTLVLNRLRDRVRVQTDGQLKTGRDVIVAALLGADEFGFATAPLVAQGCIMMRKCHLNTCPVGVATQDPVLRARFQGKPEHVINYFFFVAEEARQIMAQLGIRHFEDLIGRADLLDTRAGVEHWKARGLDFSRVFYSPEVPATVGKRHLATQDHGLSRALDLKLIEKCRPAFETGEKMHFLQDVRNVNRTVGAMLSGELVRQRPEGLADNTVFIQMEGTGGQSFGAFLAPGLTLYLIGDANDYTGKGLSGGRVVVRPTIEFRGKAEDNIIVGNTALYGATSGEAFFRGVAGERFAVRLSGASAVVEGTGDHGCEYMTGGTVVVLGKTGRNFAAGMSGGVAYVLDEDGTFARRCNTAMVSLEKVLPEDQQLAHSPVHTLHRGLSDEAQLRALIESHHRWTGSARASDLLDDWEGALQRFVKVMPLEYARALREHTLPDEEHFHSGQEQSTDGQATGSTSMQAGSRQSGQGTLTK</sequence>
<evidence type="ECO:0000256" key="10">
    <source>
        <dbReference type="ARBA" id="ARBA00023004"/>
    </source>
</evidence>